<proteinExistence type="predicted"/>
<keyword evidence="10" id="KW-1185">Reference proteome</keyword>
<keyword evidence="2" id="KW-1003">Cell membrane</keyword>
<evidence type="ECO:0000256" key="4">
    <source>
        <dbReference type="ARBA" id="ARBA00022692"/>
    </source>
</evidence>
<feature type="transmembrane region" description="Helical" evidence="8">
    <location>
        <begin position="53"/>
        <end position="74"/>
    </location>
</feature>
<keyword evidence="5" id="KW-0769">Symport</keyword>
<evidence type="ECO:0000256" key="7">
    <source>
        <dbReference type="ARBA" id="ARBA00023136"/>
    </source>
</evidence>
<keyword evidence="6 8" id="KW-1133">Transmembrane helix</keyword>
<evidence type="ECO:0000256" key="1">
    <source>
        <dbReference type="ARBA" id="ARBA00022448"/>
    </source>
</evidence>
<dbReference type="GO" id="GO:0016020">
    <property type="term" value="C:membrane"/>
    <property type="evidence" value="ECO:0007669"/>
    <property type="project" value="InterPro"/>
</dbReference>
<evidence type="ECO:0000256" key="6">
    <source>
        <dbReference type="ARBA" id="ARBA00022989"/>
    </source>
</evidence>
<evidence type="ECO:0000256" key="3">
    <source>
        <dbReference type="ARBA" id="ARBA00022597"/>
    </source>
</evidence>
<gene>
    <name evidence="9" type="ORF">MBEHAL_2009</name>
</gene>
<reference evidence="9 10" key="1">
    <citation type="submission" date="2013-09" db="EMBL/GenBank/DDBJ databases">
        <title>Whole genome sequencing of Halarchaeum acidiphilum strain MH1-52-1.</title>
        <authorList>
            <person name="Shimane Y."/>
            <person name="Minegishi H."/>
            <person name="Nishi S."/>
            <person name="Echigo A."/>
            <person name="Shuto A."/>
            <person name="Konishi M."/>
            <person name="Ito T."/>
            <person name="Ohkuma M."/>
            <person name="Ohta Y."/>
            <person name="Nagano Y."/>
            <person name="Tsubouchi T."/>
            <person name="Mori K."/>
            <person name="Usui K."/>
            <person name="Kamekura M."/>
            <person name="Usami R."/>
            <person name="Takaki Y."/>
            <person name="Hatada Y."/>
        </authorList>
    </citation>
    <scope>NUCLEOTIDE SEQUENCE [LARGE SCALE GENOMIC DNA]</scope>
    <source>
        <strain evidence="9 10">JCM 16109</strain>
    </source>
</reference>
<dbReference type="Proteomes" id="UP000016986">
    <property type="component" value="Unassembled WGS sequence"/>
</dbReference>
<evidence type="ECO:0000256" key="5">
    <source>
        <dbReference type="ARBA" id="ARBA00022847"/>
    </source>
</evidence>
<dbReference type="EMBL" id="BATA01000055">
    <property type="protein sequence ID" value="GAD53249.1"/>
    <property type="molecule type" value="Genomic_DNA"/>
</dbReference>
<evidence type="ECO:0000313" key="10">
    <source>
        <dbReference type="Proteomes" id="UP000016986"/>
    </source>
</evidence>
<keyword evidence="1" id="KW-0813">Transport</keyword>
<protein>
    <submittedName>
        <fullName evidence="9">2-keto-3-deoxygluconate permease</fullName>
    </submittedName>
</protein>
<keyword evidence="7 8" id="KW-0472">Membrane</keyword>
<accession>U3A6F8</accession>
<keyword evidence="3" id="KW-0762">Sugar transport</keyword>
<evidence type="ECO:0000256" key="8">
    <source>
        <dbReference type="SAM" id="Phobius"/>
    </source>
</evidence>
<dbReference type="GO" id="GO:0015649">
    <property type="term" value="F:2-keto-3-deoxygluconate:proton symporter activity"/>
    <property type="evidence" value="ECO:0007669"/>
    <property type="project" value="InterPro"/>
</dbReference>
<comment type="caution">
    <text evidence="9">The sequence shown here is derived from an EMBL/GenBank/DDBJ whole genome shotgun (WGS) entry which is preliminary data.</text>
</comment>
<name>U3A6F8_9EURY</name>
<feature type="transmembrane region" description="Helical" evidence="8">
    <location>
        <begin position="21"/>
        <end position="41"/>
    </location>
</feature>
<sequence>MACRERADRRANVRIKETIERIPGGMMVVPLILGALVNTFFPQALEIGGFTTALARDGALPLIAAFLVCMGAGIDVREAPQAIEQGVAITLTKFVIGAAIGLAVAHFFGNSILGLSSLAITAAMANTNGGLYAALVGELGDEADVGAISIISVNDGPFLTMVALGATGLASIPLMTLVAVVIPIVVGMILGNLDRDMKRFLTKAGPVFIPLFAFPLGASIDFRMLITAGAAGVLLGIATVLVGGIFNVLADRAAGGSGVAGAAASTTAGNAVATPAAVAAADPSLKQAAAAATPQVAASTIVTALLAPVLASFVYNRLADGDEEDAPPGLRDRLAAVLPG</sequence>
<keyword evidence="4 8" id="KW-0812">Transmembrane</keyword>
<evidence type="ECO:0000313" key="9">
    <source>
        <dbReference type="EMBL" id="GAD53249.1"/>
    </source>
</evidence>
<feature type="transmembrane region" description="Helical" evidence="8">
    <location>
        <begin position="224"/>
        <end position="249"/>
    </location>
</feature>
<feature type="transmembrane region" description="Helical" evidence="8">
    <location>
        <begin position="169"/>
        <end position="193"/>
    </location>
</feature>
<dbReference type="InterPro" id="IPR004684">
    <property type="entry name" value="2keto-3dGluconate_permease"/>
</dbReference>
<organism evidence="9 10">
    <name type="scientific">Halarchaeum acidiphilum MH1-52-1</name>
    <dbReference type="NCBI Taxonomy" id="1261545"/>
    <lineage>
        <taxon>Archaea</taxon>
        <taxon>Methanobacteriati</taxon>
        <taxon>Methanobacteriota</taxon>
        <taxon>Stenosarchaea group</taxon>
        <taxon>Halobacteria</taxon>
        <taxon>Halobacteriales</taxon>
        <taxon>Halobacteriaceae</taxon>
    </lineage>
</organism>
<feature type="transmembrane region" description="Helical" evidence="8">
    <location>
        <begin position="200"/>
        <end position="218"/>
    </location>
</feature>
<dbReference type="AlphaFoldDB" id="U3A6F8"/>
<dbReference type="Pfam" id="PF03812">
    <property type="entry name" value="KdgT"/>
    <property type="match status" value="1"/>
</dbReference>
<evidence type="ECO:0000256" key="2">
    <source>
        <dbReference type="ARBA" id="ARBA00022475"/>
    </source>
</evidence>
<feature type="transmembrane region" description="Helical" evidence="8">
    <location>
        <begin position="86"/>
        <end position="108"/>
    </location>
</feature>